<comment type="subunit">
    <text evidence="6">Binds to various extracellular matrix proteins.</text>
</comment>
<dbReference type="GO" id="GO:0030198">
    <property type="term" value="P:extracellular matrix organization"/>
    <property type="evidence" value="ECO:0007669"/>
    <property type="project" value="TreeGrafter"/>
</dbReference>
<evidence type="ECO:0000313" key="11">
    <source>
        <dbReference type="Ensembl" id="ENSPSTP00000015652.1"/>
    </source>
</evidence>
<feature type="compositionally biased region" description="Basic and acidic residues" evidence="8">
    <location>
        <begin position="470"/>
        <end position="486"/>
    </location>
</feature>
<feature type="compositionally biased region" description="Basic residues" evidence="8">
    <location>
        <begin position="494"/>
        <end position="505"/>
    </location>
</feature>
<feature type="region of interest" description="Disordered" evidence="8">
    <location>
        <begin position="27"/>
        <end position="101"/>
    </location>
</feature>
<evidence type="ECO:0000256" key="6">
    <source>
        <dbReference type="ARBA" id="ARBA00038549"/>
    </source>
</evidence>
<evidence type="ECO:0000256" key="7">
    <source>
        <dbReference type="ARBA" id="ARBA00039956"/>
    </source>
</evidence>
<organism evidence="11 12">
    <name type="scientific">Pavo cristatus</name>
    <name type="common">Indian peafowl</name>
    <name type="synonym">Blue peafowl</name>
    <dbReference type="NCBI Taxonomy" id="9049"/>
    <lineage>
        <taxon>Eukaryota</taxon>
        <taxon>Metazoa</taxon>
        <taxon>Chordata</taxon>
        <taxon>Craniata</taxon>
        <taxon>Vertebrata</taxon>
        <taxon>Euteleostomi</taxon>
        <taxon>Archelosauria</taxon>
        <taxon>Archosauria</taxon>
        <taxon>Dinosauria</taxon>
        <taxon>Saurischia</taxon>
        <taxon>Theropoda</taxon>
        <taxon>Coelurosauria</taxon>
        <taxon>Aves</taxon>
        <taxon>Neognathae</taxon>
        <taxon>Galloanserae</taxon>
        <taxon>Galliformes</taxon>
        <taxon>Phasianidae</taxon>
        <taxon>Phasianinae</taxon>
        <taxon>Pavo</taxon>
    </lineage>
</organism>
<feature type="chain" id="PRO_5034957782" description="Coiled-coil domain-containing protein 80" evidence="9">
    <location>
        <begin position="22"/>
        <end position="818"/>
    </location>
</feature>
<evidence type="ECO:0000256" key="8">
    <source>
        <dbReference type="SAM" id="MobiDB-lite"/>
    </source>
</evidence>
<protein>
    <recommendedName>
        <fullName evidence="7">Coiled-coil domain-containing protein 80</fullName>
    </recommendedName>
</protein>
<feature type="compositionally biased region" description="Low complexity" evidence="8">
    <location>
        <begin position="356"/>
        <end position="388"/>
    </location>
</feature>
<keyword evidence="2" id="KW-0964">Secreted</keyword>
<feature type="signal peptide" evidence="9">
    <location>
        <begin position="1"/>
        <end position="21"/>
    </location>
</feature>
<dbReference type="GO" id="GO:0005604">
    <property type="term" value="C:basement membrane"/>
    <property type="evidence" value="ECO:0007669"/>
    <property type="project" value="TreeGrafter"/>
</dbReference>
<evidence type="ECO:0000313" key="12">
    <source>
        <dbReference type="Proteomes" id="UP000694428"/>
    </source>
</evidence>
<proteinExistence type="inferred from homology"/>
<dbReference type="AlphaFoldDB" id="A0A8C9FIV3"/>
<feature type="domain" description="DUF4174" evidence="10">
    <location>
        <begin position="142"/>
        <end position="270"/>
    </location>
</feature>
<evidence type="ECO:0000256" key="4">
    <source>
        <dbReference type="ARBA" id="ARBA00022729"/>
    </source>
</evidence>
<feature type="region of interest" description="Disordered" evidence="8">
    <location>
        <begin position="423"/>
        <end position="615"/>
    </location>
</feature>
<keyword evidence="12" id="KW-1185">Reference proteome</keyword>
<evidence type="ECO:0000256" key="9">
    <source>
        <dbReference type="SAM" id="SignalP"/>
    </source>
</evidence>
<dbReference type="InterPro" id="IPR025232">
    <property type="entry name" value="DUF4174"/>
</dbReference>
<evidence type="ECO:0000256" key="2">
    <source>
        <dbReference type="ARBA" id="ARBA00022525"/>
    </source>
</evidence>
<comment type="similarity">
    <text evidence="5">Belongs to the CCDC80 family.</text>
</comment>
<accession>A0A8C9FIV3</accession>
<evidence type="ECO:0000259" key="10">
    <source>
        <dbReference type="Pfam" id="PF13778"/>
    </source>
</evidence>
<name>A0A8C9FIV3_PAVCR</name>
<feature type="domain" description="DUF4174" evidence="10">
    <location>
        <begin position="622"/>
        <end position="754"/>
    </location>
</feature>
<feature type="region of interest" description="Disordered" evidence="8">
    <location>
        <begin position="356"/>
        <end position="393"/>
    </location>
</feature>
<evidence type="ECO:0000256" key="5">
    <source>
        <dbReference type="ARBA" id="ARBA00038037"/>
    </source>
</evidence>
<evidence type="ECO:0000256" key="1">
    <source>
        <dbReference type="ARBA" id="ARBA00004498"/>
    </source>
</evidence>
<dbReference type="Ensembl" id="ENSPSTT00000016412.1">
    <property type="protein sequence ID" value="ENSPSTP00000015652.1"/>
    <property type="gene ID" value="ENSPSTG00000011105.1"/>
</dbReference>
<feature type="compositionally biased region" description="Basic and acidic residues" evidence="8">
    <location>
        <begin position="424"/>
        <end position="437"/>
    </location>
</feature>
<feature type="compositionally biased region" description="Basic and acidic residues" evidence="8">
    <location>
        <begin position="546"/>
        <end position="587"/>
    </location>
</feature>
<keyword evidence="3" id="KW-0272">Extracellular matrix</keyword>
<feature type="region of interest" description="Disordered" evidence="8">
    <location>
        <begin position="290"/>
        <end position="333"/>
    </location>
</feature>
<reference evidence="11" key="2">
    <citation type="submission" date="2025-09" db="UniProtKB">
        <authorList>
            <consortium name="Ensembl"/>
        </authorList>
    </citation>
    <scope>IDENTIFICATION</scope>
</reference>
<comment type="subcellular location">
    <subcellularLocation>
        <location evidence="1">Secreted</location>
        <location evidence="1">Extracellular space</location>
        <location evidence="1">Extracellular matrix</location>
    </subcellularLocation>
</comment>
<feature type="compositionally biased region" description="Basic and acidic residues" evidence="8">
    <location>
        <begin position="595"/>
        <end position="604"/>
    </location>
</feature>
<dbReference type="PANTHER" id="PTHR46792:SF2">
    <property type="entry name" value="COILED-COIL DOMAIN-CONTAINING PROTEIN 80"/>
    <property type="match status" value="1"/>
</dbReference>
<evidence type="ECO:0000256" key="3">
    <source>
        <dbReference type="ARBA" id="ARBA00022530"/>
    </source>
</evidence>
<dbReference type="GO" id="GO:0010811">
    <property type="term" value="P:positive regulation of cell-substrate adhesion"/>
    <property type="evidence" value="ECO:0007669"/>
    <property type="project" value="TreeGrafter"/>
</dbReference>
<reference evidence="11" key="1">
    <citation type="submission" date="2025-08" db="UniProtKB">
        <authorList>
            <consortium name="Ensembl"/>
        </authorList>
    </citation>
    <scope>IDENTIFICATION</scope>
</reference>
<sequence length="818" mass="93139">MNWRPALSLALLWTAWLVCSSEKTGRLAERGSHGVRKVPQSHRAPSSLLRRSGASLKNLSPNPQHPVTKRDSSVPPKAPANLLKEESRSQPRSIGTRTRRVQRLTAAAKYSKSEMIKDEGISTTSQSRAVRFPSGSSSPNVLASFAGKNRVWVISAPHASEGYYRLMMSLLKNDVYCELAERHIQQIVLFHEEGEEGGKVRRITNEGKILEQPLDPALIPKLMSFLKLEKGKFGMVLLKKTLQVEERYPYPVRLEAMYEVIDQNPIRKIEKMRQKGFIQTCKAAGVEGQVVEDDNNGGSTQSTPGGGHVQVSAGGRKEEPRRSNQPTRTKTVRKPMTTTVATPLPTVRTTTLPTTTTATQATTRTVTTASRPTTTTTPLPTTQRTWTTKSHTTTEYHRLPAAPEATTPRVTASEDFYSPVWKANRRDRQRGHPEKHLAATRKPSKGGRYESFTEVPTAPSVHYTKASMSRFKDNRTDRKDYNHRDLNVTPGQHKPTKTKPPKKKTQEKILSNEYEDKYDPGKPASPHLEEEIAVGSTPPKKGKESKKHERMDKPEKKKKKDRPDKLQKSEKQSKKDKAEKKSKDKDRSKKNKKGSRTENEDFPKPNKKPFLQPPRKSVANLLDYFEGKRRLILITTPKADNTMYVQQRDEYLESFCKMATRKISVITIFGTMNNSSMKIDHFQLDNEKPMKVIEDEDLVDQQLIGELRKEYGMTYNDFFMVLTDTDMKVKQYYEVPIAMKSVFDLIDTFQSRIKDMERQKKEGIVCKEDKKQSLESFLSRYYLLLLTAASPSNYCLTRKITVQLLLQFLIEISQCYQC</sequence>
<keyword evidence="4 9" id="KW-0732">Signal</keyword>
<dbReference type="PANTHER" id="PTHR46792">
    <property type="entry name" value="COILED-COIL DOMAIN-CONTAINING PROTEIN 80"/>
    <property type="match status" value="1"/>
</dbReference>
<dbReference type="Proteomes" id="UP000694428">
    <property type="component" value="Unplaced"/>
</dbReference>
<dbReference type="Pfam" id="PF13778">
    <property type="entry name" value="DUF4174"/>
    <property type="match status" value="2"/>
</dbReference>